<dbReference type="InterPro" id="IPR010559">
    <property type="entry name" value="Sig_transdc_His_kin_internal"/>
</dbReference>
<evidence type="ECO:0000256" key="3">
    <source>
        <dbReference type="ARBA" id="ARBA00022553"/>
    </source>
</evidence>
<feature type="transmembrane region" description="Helical" evidence="9">
    <location>
        <begin position="18"/>
        <end position="37"/>
    </location>
</feature>
<dbReference type="SUPFAM" id="SSF55874">
    <property type="entry name" value="ATPase domain of HSP90 chaperone/DNA topoisomerase II/histidine kinase"/>
    <property type="match status" value="1"/>
</dbReference>
<sequence>MISRWQQFFNLKLRSKLIISYIILTVIPVSVIGYIAYKQYVRSIEQQVGEYIPLLLEQASEDIENEMNSLKKMPDLLYNSNQVIEVLRKDAHQNKSSLLKDQFTVNSYLARTFINGGNPDILGAFIVSKNRLFSSTKIPYEQFDFSNPSLPYGQDLNLKGKTAILLPSDVSLVFENHPNYVLLMKQLMDVENRTVLGTIFIAVDTDFIKHAVENLEQKNKSDMWLMTADGHILYDTNPKLVGSVDAAAAKYPRINGSFRSPAEDKLISTHTLAGLSWTLVHSVKVEHLTENTNQLRNVLVILFLLFVCISTLLCVIMAWNVSDPLSRLTRLMKRVEKGEFDVDFSVASKDEIGILAHGFNSMIARIKQLIQENYQIALQQKEAQLYALQSQINPHFIYNTLETISMAVETGQDRVVVKMVTLLGRMLRYSIGNKSSFVPIAQELKHTQDYLTIQKIRFEDRLSFQVAAELDVTKYIVPKFILQPVVENSVKYGLEQEEDVHIEIRVYEEDGGIVFHIQDNGPGMEEAVLQRLQEELEREQQVKRDGSFGLMNVHTRVRMTFGAPYGMRVTSGGQGTTVLITVPAQREEEQYAS</sequence>
<dbReference type="Pfam" id="PF02743">
    <property type="entry name" value="dCache_1"/>
    <property type="match status" value="1"/>
</dbReference>
<evidence type="ECO:0000259" key="10">
    <source>
        <dbReference type="PROSITE" id="PS50885"/>
    </source>
</evidence>
<evidence type="ECO:0000313" key="11">
    <source>
        <dbReference type="EMBL" id="MCP8967764.1"/>
    </source>
</evidence>
<dbReference type="Pfam" id="PF00672">
    <property type="entry name" value="HAMP"/>
    <property type="match status" value="1"/>
</dbReference>
<dbReference type="InterPro" id="IPR003660">
    <property type="entry name" value="HAMP_dom"/>
</dbReference>
<gene>
    <name evidence="11" type="ORF">NK662_04320</name>
</gene>
<proteinExistence type="predicted"/>
<dbReference type="Gene3D" id="3.30.450.20">
    <property type="entry name" value="PAS domain"/>
    <property type="match status" value="1"/>
</dbReference>
<keyword evidence="8 9" id="KW-0472">Membrane</keyword>
<dbReference type="PROSITE" id="PS50885">
    <property type="entry name" value="HAMP"/>
    <property type="match status" value="1"/>
</dbReference>
<evidence type="ECO:0000256" key="7">
    <source>
        <dbReference type="ARBA" id="ARBA00022989"/>
    </source>
</evidence>
<dbReference type="InterPro" id="IPR050640">
    <property type="entry name" value="Bact_2-comp_sensor_kinase"/>
</dbReference>
<keyword evidence="6 11" id="KW-0418">Kinase</keyword>
<dbReference type="Gene3D" id="1.10.8.500">
    <property type="entry name" value="HAMP domain in histidine kinase"/>
    <property type="match status" value="1"/>
</dbReference>
<feature type="domain" description="HAMP" evidence="10">
    <location>
        <begin position="319"/>
        <end position="371"/>
    </location>
</feature>
<dbReference type="InterPro" id="IPR033479">
    <property type="entry name" value="dCache_1"/>
</dbReference>
<accession>A0AA42BPR6</accession>
<dbReference type="GO" id="GO:0000155">
    <property type="term" value="F:phosphorelay sensor kinase activity"/>
    <property type="evidence" value="ECO:0007669"/>
    <property type="project" value="InterPro"/>
</dbReference>
<dbReference type="SUPFAM" id="SSF158472">
    <property type="entry name" value="HAMP domain-like"/>
    <property type="match status" value="1"/>
</dbReference>
<keyword evidence="4" id="KW-0808">Transferase</keyword>
<comment type="caution">
    <text evidence="11">The sequence shown here is derived from an EMBL/GenBank/DDBJ whole genome shotgun (WGS) entry which is preliminary data.</text>
</comment>
<name>A0AA42BPR6_9BACI</name>
<feature type="transmembrane region" description="Helical" evidence="9">
    <location>
        <begin position="298"/>
        <end position="319"/>
    </location>
</feature>
<evidence type="ECO:0000313" key="12">
    <source>
        <dbReference type="Proteomes" id="UP001156102"/>
    </source>
</evidence>
<dbReference type="CDD" id="cd06225">
    <property type="entry name" value="HAMP"/>
    <property type="match status" value="1"/>
</dbReference>
<organism evidence="11 12">
    <name type="scientific">Ectobacillus ponti</name>
    <dbReference type="NCBI Taxonomy" id="2961894"/>
    <lineage>
        <taxon>Bacteria</taxon>
        <taxon>Bacillati</taxon>
        <taxon>Bacillota</taxon>
        <taxon>Bacilli</taxon>
        <taxon>Bacillales</taxon>
        <taxon>Bacillaceae</taxon>
        <taxon>Ectobacillus</taxon>
    </lineage>
</organism>
<dbReference type="AlphaFoldDB" id="A0AA42BPR6"/>
<evidence type="ECO:0000256" key="5">
    <source>
        <dbReference type="ARBA" id="ARBA00022692"/>
    </source>
</evidence>
<dbReference type="Pfam" id="PF02518">
    <property type="entry name" value="HATPase_c"/>
    <property type="match status" value="1"/>
</dbReference>
<evidence type="ECO:0000256" key="1">
    <source>
        <dbReference type="ARBA" id="ARBA00004651"/>
    </source>
</evidence>
<protein>
    <submittedName>
        <fullName evidence="11">Sensor histidine kinase</fullName>
    </submittedName>
</protein>
<keyword evidence="7 9" id="KW-1133">Transmembrane helix</keyword>
<dbReference type="InterPro" id="IPR003594">
    <property type="entry name" value="HATPase_dom"/>
</dbReference>
<reference evidence="11" key="1">
    <citation type="submission" date="2022-07" db="EMBL/GenBank/DDBJ databases">
        <authorList>
            <person name="Li W.-J."/>
            <person name="Deng Q.-Q."/>
        </authorList>
    </citation>
    <scope>NUCLEOTIDE SEQUENCE</scope>
    <source>
        <strain evidence="11">SYSU M60031</strain>
    </source>
</reference>
<evidence type="ECO:0000256" key="8">
    <source>
        <dbReference type="ARBA" id="ARBA00023136"/>
    </source>
</evidence>
<keyword evidence="12" id="KW-1185">Reference proteome</keyword>
<evidence type="ECO:0000256" key="4">
    <source>
        <dbReference type="ARBA" id="ARBA00022679"/>
    </source>
</evidence>
<dbReference type="SMART" id="SM00387">
    <property type="entry name" value="HATPase_c"/>
    <property type="match status" value="1"/>
</dbReference>
<evidence type="ECO:0000256" key="9">
    <source>
        <dbReference type="SAM" id="Phobius"/>
    </source>
</evidence>
<dbReference type="Pfam" id="PF06580">
    <property type="entry name" value="His_kinase"/>
    <property type="match status" value="1"/>
</dbReference>
<dbReference type="PANTHER" id="PTHR34220:SF7">
    <property type="entry name" value="SENSOR HISTIDINE KINASE YPDA"/>
    <property type="match status" value="1"/>
</dbReference>
<dbReference type="InterPro" id="IPR036890">
    <property type="entry name" value="HATPase_C_sf"/>
</dbReference>
<dbReference type="EMBL" id="JANCLT010000002">
    <property type="protein sequence ID" value="MCP8967764.1"/>
    <property type="molecule type" value="Genomic_DNA"/>
</dbReference>
<dbReference type="GO" id="GO:0005886">
    <property type="term" value="C:plasma membrane"/>
    <property type="evidence" value="ECO:0007669"/>
    <property type="project" value="UniProtKB-SubCell"/>
</dbReference>
<dbReference type="PANTHER" id="PTHR34220">
    <property type="entry name" value="SENSOR HISTIDINE KINASE YPDA"/>
    <property type="match status" value="1"/>
</dbReference>
<comment type="subcellular location">
    <subcellularLocation>
        <location evidence="1">Cell membrane</location>
        <topology evidence="1">Multi-pass membrane protein</topology>
    </subcellularLocation>
</comment>
<keyword evidence="3" id="KW-0597">Phosphoprotein</keyword>
<keyword evidence="2" id="KW-1003">Cell membrane</keyword>
<dbReference type="Gene3D" id="3.30.565.10">
    <property type="entry name" value="Histidine kinase-like ATPase, C-terminal domain"/>
    <property type="match status" value="1"/>
</dbReference>
<dbReference type="SMART" id="SM00304">
    <property type="entry name" value="HAMP"/>
    <property type="match status" value="1"/>
</dbReference>
<evidence type="ECO:0000256" key="6">
    <source>
        <dbReference type="ARBA" id="ARBA00022777"/>
    </source>
</evidence>
<dbReference type="Proteomes" id="UP001156102">
    <property type="component" value="Unassembled WGS sequence"/>
</dbReference>
<evidence type="ECO:0000256" key="2">
    <source>
        <dbReference type="ARBA" id="ARBA00022475"/>
    </source>
</evidence>
<dbReference type="RefSeq" id="WP_254757681.1">
    <property type="nucleotide sequence ID" value="NZ_JANCLT010000002.1"/>
</dbReference>
<keyword evidence="5 9" id="KW-0812">Transmembrane</keyword>